<evidence type="ECO:0000313" key="6">
    <source>
        <dbReference type="Proteomes" id="UP001295740"/>
    </source>
</evidence>
<evidence type="ECO:0000259" key="4">
    <source>
        <dbReference type="Pfam" id="PF08546"/>
    </source>
</evidence>
<dbReference type="GO" id="GO:0050661">
    <property type="term" value="F:NADP binding"/>
    <property type="evidence" value="ECO:0007669"/>
    <property type="project" value="TreeGrafter"/>
</dbReference>
<dbReference type="SUPFAM" id="SSF48179">
    <property type="entry name" value="6-phosphogluconate dehydrogenase C-terminal domain-like"/>
    <property type="match status" value="1"/>
</dbReference>
<evidence type="ECO:0000256" key="3">
    <source>
        <dbReference type="SAM" id="MobiDB-lite"/>
    </source>
</evidence>
<dbReference type="GO" id="GO:0008677">
    <property type="term" value="F:2-dehydropantoate 2-reductase activity"/>
    <property type="evidence" value="ECO:0007669"/>
    <property type="project" value="TreeGrafter"/>
</dbReference>
<gene>
    <name evidence="5" type="ORF">KHLLAP_LOCUS4987</name>
</gene>
<dbReference type="InterPro" id="IPR013752">
    <property type="entry name" value="KPA_reductase"/>
</dbReference>
<feature type="compositionally biased region" description="Polar residues" evidence="3">
    <location>
        <begin position="77"/>
        <end position="89"/>
    </location>
</feature>
<dbReference type="Proteomes" id="UP001295740">
    <property type="component" value="Unassembled WGS sequence"/>
</dbReference>
<comment type="caution">
    <text evidence="5">The sequence shown here is derived from an EMBL/GenBank/DDBJ whole genome shotgun (WGS) entry which is preliminary data.</text>
</comment>
<organism evidence="5 6">
    <name type="scientific">Anthostomella pinea</name>
    <dbReference type="NCBI Taxonomy" id="933095"/>
    <lineage>
        <taxon>Eukaryota</taxon>
        <taxon>Fungi</taxon>
        <taxon>Dikarya</taxon>
        <taxon>Ascomycota</taxon>
        <taxon>Pezizomycotina</taxon>
        <taxon>Sordariomycetes</taxon>
        <taxon>Xylariomycetidae</taxon>
        <taxon>Xylariales</taxon>
        <taxon>Xylariaceae</taxon>
        <taxon>Anthostomella</taxon>
    </lineage>
</organism>
<feature type="region of interest" description="Disordered" evidence="3">
    <location>
        <begin position="1"/>
        <end position="92"/>
    </location>
</feature>
<keyword evidence="2" id="KW-0560">Oxidoreductase</keyword>
<evidence type="ECO:0000256" key="1">
    <source>
        <dbReference type="ARBA" id="ARBA00022857"/>
    </source>
</evidence>
<feature type="compositionally biased region" description="Polar residues" evidence="3">
    <location>
        <begin position="53"/>
        <end position="69"/>
    </location>
</feature>
<dbReference type="InterPro" id="IPR013328">
    <property type="entry name" value="6PGD_dom2"/>
</dbReference>
<feature type="domain" description="Ketopantoate reductase C-terminal" evidence="4">
    <location>
        <begin position="331"/>
        <end position="455"/>
    </location>
</feature>
<keyword evidence="6" id="KW-1185">Reference proteome</keyword>
<name>A0AAI8VGH3_9PEZI</name>
<evidence type="ECO:0000313" key="5">
    <source>
        <dbReference type="EMBL" id="CAJ2504519.1"/>
    </source>
</evidence>
<dbReference type="PANTHER" id="PTHR43765">
    <property type="entry name" value="2-DEHYDROPANTOATE 2-REDUCTASE-RELATED"/>
    <property type="match status" value="1"/>
</dbReference>
<feature type="compositionally biased region" description="Polar residues" evidence="3">
    <location>
        <begin position="27"/>
        <end position="41"/>
    </location>
</feature>
<dbReference type="Pfam" id="PF08546">
    <property type="entry name" value="ApbA_C"/>
    <property type="match status" value="1"/>
</dbReference>
<dbReference type="GO" id="GO:0005739">
    <property type="term" value="C:mitochondrion"/>
    <property type="evidence" value="ECO:0007669"/>
    <property type="project" value="TreeGrafter"/>
</dbReference>
<reference evidence="5" key="1">
    <citation type="submission" date="2023-10" db="EMBL/GenBank/DDBJ databases">
        <authorList>
            <person name="Hackl T."/>
        </authorList>
    </citation>
    <scope>NUCLEOTIDE SEQUENCE</scope>
</reference>
<sequence length="498" mass="56538">MATTSMQGLPPRHDGFHLDPPLYYPPTLQSQGSPFEKTNPSFPFYQPPPKSKLPQTTEEAKANFSQTAERTVEQPLEHTTGQEHATSQKAESHIDMSVELSERIHVVGFTQHAKLMIHALAAVPNLPPPAVLAHHPSVMTRWGEEGRNISVFDTLGQHVSSRDVLCPEYIGFHGRGRRRHYPLGNQEVDYLDNIIVDTASWAVLPSLRGLRHRIDQRTTICLQHPGLGVMEILNEKVFDDPTLRPNFVLGHTTHKVLNHSKRTYSLRHAIPGKLMLHGVDKIKESKSGMSEPSYLAMRYTQHFINLMSTTDSLGTVALPWDLFLANKLPLMVFSSLADTISVILGCRFYQIRRDEHAMCLWESLLDETVAIISAFPEFKRRPDLLDHFTRESFSKKLYHHLGKQSDNYSHWITWIRHGVIPPIDFLNGYFIKRAKELGVDHRQHSMAMSMVKARQKARRQELLNDIPLGMSPYMMDGDMIGGGQGEDDESGLDLELEI</sequence>
<dbReference type="InterPro" id="IPR008927">
    <property type="entry name" value="6-PGluconate_DH-like_C_sf"/>
</dbReference>
<evidence type="ECO:0000256" key="2">
    <source>
        <dbReference type="ARBA" id="ARBA00023002"/>
    </source>
</evidence>
<accession>A0AAI8VGH3</accession>
<dbReference type="EMBL" id="CAUWAG010000006">
    <property type="protein sequence ID" value="CAJ2504519.1"/>
    <property type="molecule type" value="Genomic_DNA"/>
</dbReference>
<dbReference type="PANTHER" id="PTHR43765:SF2">
    <property type="entry name" value="2-DEHYDROPANTOATE 2-REDUCTASE"/>
    <property type="match status" value="1"/>
</dbReference>
<keyword evidence="1" id="KW-0521">NADP</keyword>
<protein>
    <submittedName>
        <fullName evidence="5">Uu.00g119130.m01.CDS01</fullName>
    </submittedName>
</protein>
<dbReference type="AlphaFoldDB" id="A0AAI8VGH3"/>
<proteinExistence type="predicted"/>
<dbReference type="Gene3D" id="1.10.1040.10">
    <property type="entry name" value="N-(1-d-carboxylethyl)-l-norvaline Dehydrogenase, domain 2"/>
    <property type="match status" value="1"/>
</dbReference>
<dbReference type="InterPro" id="IPR050838">
    <property type="entry name" value="Ketopantoate_reductase"/>
</dbReference>